<sequence length="263" mass="28015">MKKHLRVFAIVVSILAIGCGTASAYDKNTQSVLLDMDGVPRMVTTDKTTVGELMADLAENVETEYIVTNADESDVLVDDMELTLTSVTEKTVSTTKTVPYETVERTNNNLKSGESRVVQEGVNGTATVINKEIYHGTELVETVFVEEKVVTEPVDKIVEVGPENVINGYTYSKAINVKATAYTPYDAGCTGVTATGMKAGRGVVAVDPKVIPLGSKVYVPGYGVAIAADTGGAIKGGRLDVCVDSVSEAYSWGVRNVTVYVLE</sequence>
<dbReference type="PROSITE" id="PS51109">
    <property type="entry name" value="G5"/>
    <property type="match status" value="1"/>
</dbReference>
<keyword evidence="1 2" id="KW-0732">Signal</keyword>
<name>A0A1M6R573_9FIRM</name>
<dbReference type="InterPro" id="IPR036908">
    <property type="entry name" value="RlpA-like_sf"/>
</dbReference>
<evidence type="ECO:0000313" key="5">
    <source>
        <dbReference type="Proteomes" id="UP000183975"/>
    </source>
</evidence>
<dbReference type="Proteomes" id="UP000183975">
    <property type="component" value="Unassembled WGS sequence"/>
</dbReference>
<dbReference type="GO" id="GO:0004553">
    <property type="term" value="F:hydrolase activity, hydrolyzing O-glycosyl compounds"/>
    <property type="evidence" value="ECO:0007669"/>
    <property type="project" value="InterPro"/>
</dbReference>
<dbReference type="InterPro" id="IPR010611">
    <property type="entry name" value="3D_dom"/>
</dbReference>
<dbReference type="EMBL" id="FRAH01000021">
    <property type="protein sequence ID" value="SHK27635.1"/>
    <property type="molecule type" value="Genomic_DNA"/>
</dbReference>
<dbReference type="PROSITE" id="PS51257">
    <property type="entry name" value="PROKAR_LIPOPROTEIN"/>
    <property type="match status" value="1"/>
</dbReference>
<dbReference type="GO" id="GO:0019867">
    <property type="term" value="C:outer membrane"/>
    <property type="evidence" value="ECO:0007669"/>
    <property type="project" value="InterPro"/>
</dbReference>
<dbReference type="SUPFAM" id="SSF50685">
    <property type="entry name" value="Barwin-like endoglucanases"/>
    <property type="match status" value="1"/>
</dbReference>
<dbReference type="Pfam" id="PF06725">
    <property type="entry name" value="3D"/>
    <property type="match status" value="1"/>
</dbReference>
<dbReference type="SMART" id="SM01208">
    <property type="entry name" value="G5"/>
    <property type="match status" value="1"/>
</dbReference>
<dbReference type="InterPro" id="IPR011098">
    <property type="entry name" value="G5_dom"/>
</dbReference>
<dbReference type="InterPro" id="IPR051933">
    <property type="entry name" value="Resuscitation_pf_RpfB"/>
</dbReference>
<dbReference type="InterPro" id="IPR059180">
    <property type="entry name" value="3D_YorM"/>
</dbReference>
<dbReference type="OrthoDB" id="9798935at2"/>
<dbReference type="CDD" id="cd14667">
    <property type="entry name" value="3D_containing_proteins"/>
    <property type="match status" value="1"/>
</dbReference>
<evidence type="ECO:0000256" key="2">
    <source>
        <dbReference type="SAM" id="SignalP"/>
    </source>
</evidence>
<keyword evidence="5" id="KW-1185">Reference proteome</keyword>
<dbReference type="Gene3D" id="2.20.230.10">
    <property type="entry name" value="Resuscitation-promoting factor rpfb"/>
    <property type="match status" value="1"/>
</dbReference>
<proteinExistence type="predicted"/>
<dbReference type="RefSeq" id="WP_072850567.1">
    <property type="nucleotide sequence ID" value="NZ_FRAH01000021.1"/>
</dbReference>
<dbReference type="PANTHER" id="PTHR39160:SF4">
    <property type="entry name" value="RESUSCITATION-PROMOTING FACTOR RPFB"/>
    <property type="match status" value="1"/>
</dbReference>
<dbReference type="Gene3D" id="2.40.40.10">
    <property type="entry name" value="RlpA-like domain"/>
    <property type="match status" value="1"/>
</dbReference>
<evidence type="ECO:0000313" key="4">
    <source>
        <dbReference type="EMBL" id="SHK27635.1"/>
    </source>
</evidence>
<evidence type="ECO:0000259" key="3">
    <source>
        <dbReference type="PROSITE" id="PS51109"/>
    </source>
</evidence>
<dbReference type="PANTHER" id="PTHR39160">
    <property type="entry name" value="CELL WALL-BINDING PROTEIN YOCH"/>
    <property type="match status" value="1"/>
</dbReference>
<dbReference type="Pfam" id="PF07501">
    <property type="entry name" value="G5"/>
    <property type="match status" value="1"/>
</dbReference>
<feature type="chain" id="PRO_5012567882" evidence="2">
    <location>
        <begin position="25"/>
        <end position="263"/>
    </location>
</feature>
<feature type="signal peptide" evidence="2">
    <location>
        <begin position="1"/>
        <end position="24"/>
    </location>
</feature>
<dbReference type="AlphaFoldDB" id="A0A1M6R573"/>
<reference evidence="4 5" key="1">
    <citation type="submission" date="2016-11" db="EMBL/GenBank/DDBJ databases">
        <authorList>
            <person name="Jaros S."/>
            <person name="Januszkiewicz K."/>
            <person name="Wedrychowicz H."/>
        </authorList>
    </citation>
    <scope>NUCLEOTIDE SEQUENCE [LARGE SCALE GENOMIC DNA]</scope>
    <source>
        <strain evidence="4 5">DSM 14214</strain>
    </source>
</reference>
<dbReference type="GO" id="GO:0009254">
    <property type="term" value="P:peptidoglycan turnover"/>
    <property type="evidence" value="ECO:0007669"/>
    <property type="project" value="InterPro"/>
</dbReference>
<protein>
    <submittedName>
        <fullName evidence="4">3D (Asp-Asp-Asp) domain-containing protein</fullName>
    </submittedName>
</protein>
<gene>
    <name evidence="4" type="ORF">SAMN02745138_01477</name>
</gene>
<feature type="domain" description="G5" evidence="3">
    <location>
        <begin position="84"/>
        <end position="164"/>
    </location>
</feature>
<accession>A0A1M6R573</accession>
<evidence type="ECO:0000256" key="1">
    <source>
        <dbReference type="ARBA" id="ARBA00022729"/>
    </source>
</evidence>
<organism evidence="4 5">
    <name type="scientific">Anaerotignum lactatifermentans DSM 14214</name>
    <dbReference type="NCBI Taxonomy" id="1121323"/>
    <lineage>
        <taxon>Bacteria</taxon>
        <taxon>Bacillati</taxon>
        <taxon>Bacillota</taxon>
        <taxon>Clostridia</taxon>
        <taxon>Lachnospirales</taxon>
        <taxon>Anaerotignaceae</taxon>
        <taxon>Anaerotignum</taxon>
    </lineage>
</organism>